<dbReference type="Pfam" id="PF13627">
    <property type="entry name" value="LptM_cons"/>
    <property type="match status" value="1"/>
</dbReference>
<dbReference type="PROSITE" id="PS51257">
    <property type="entry name" value="PROKAR_LIPOPROTEIN"/>
    <property type="match status" value="1"/>
</dbReference>
<evidence type="ECO:0000256" key="1">
    <source>
        <dbReference type="ARBA" id="ARBA00004459"/>
    </source>
</evidence>
<reference evidence="7 8" key="1">
    <citation type="submission" date="2019-12" db="EMBL/GenBank/DDBJ databases">
        <title>Neisseriaceae gen. nov. sp. Genome sequencing and assembly.</title>
        <authorList>
            <person name="Liu Z."/>
            <person name="Li A."/>
        </authorList>
    </citation>
    <scope>NUCLEOTIDE SEQUENCE [LARGE SCALE GENOMIC DNA]</scope>
    <source>
        <strain evidence="7 8">B2N2-7</strain>
    </source>
</reference>
<organism evidence="7 8">
    <name type="scientific">Craterilacuibacter sinensis</name>
    <dbReference type="NCBI Taxonomy" id="2686017"/>
    <lineage>
        <taxon>Bacteria</taxon>
        <taxon>Pseudomonadati</taxon>
        <taxon>Pseudomonadota</taxon>
        <taxon>Betaproteobacteria</taxon>
        <taxon>Neisseriales</taxon>
        <taxon>Neisseriaceae</taxon>
        <taxon>Craterilacuibacter</taxon>
    </lineage>
</organism>
<keyword evidence="8" id="KW-1185">Reference proteome</keyword>
<sequence>MRTVITLLALSVLISACGFKGPLYLPKDAPAKTQEKS</sequence>
<evidence type="ECO:0008006" key="9">
    <source>
        <dbReference type="Google" id="ProtNLM"/>
    </source>
</evidence>
<comment type="caution">
    <text evidence="7">The sequence shown here is derived from an EMBL/GenBank/DDBJ whole genome shotgun (WGS) entry which is preliminary data.</text>
</comment>
<keyword evidence="3" id="KW-0472">Membrane</keyword>
<evidence type="ECO:0000256" key="4">
    <source>
        <dbReference type="ARBA" id="ARBA00023139"/>
    </source>
</evidence>
<name>A0A845BNQ5_9NEIS</name>
<keyword evidence="5" id="KW-0998">Cell outer membrane</keyword>
<proteinExistence type="predicted"/>
<keyword evidence="4" id="KW-0564">Palmitate</keyword>
<dbReference type="EMBL" id="WSSB01000002">
    <property type="protein sequence ID" value="MXR35926.1"/>
    <property type="molecule type" value="Genomic_DNA"/>
</dbReference>
<keyword evidence="2" id="KW-0732">Signal</keyword>
<dbReference type="NCBIfam" id="NF047847">
    <property type="entry name" value="SS_mature_LptM"/>
    <property type="match status" value="1"/>
</dbReference>
<evidence type="ECO:0000313" key="7">
    <source>
        <dbReference type="EMBL" id="MXR35926.1"/>
    </source>
</evidence>
<evidence type="ECO:0000256" key="6">
    <source>
        <dbReference type="ARBA" id="ARBA00023288"/>
    </source>
</evidence>
<protein>
    <recommendedName>
        <fullName evidence="9">Lipoprotein</fullName>
    </recommendedName>
</protein>
<accession>A0A845BNQ5</accession>
<keyword evidence="6" id="KW-0449">Lipoprotein</keyword>
<dbReference type="Proteomes" id="UP000467214">
    <property type="component" value="Unassembled WGS sequence"/>
</dbReference>
<evidence type="ECO:0000256" key="3">
    <source>
        <dbReference type="ARBA" id="ARBA00023136"/>
    </source>
</evidence>
<dbReference type="GO" id="GO:0009279">
    <property type="term" value="C:cell outer membrane"/>
    <property type="evidence" value="ECO:0007669"/>
    <property type="project" value="UniProtKB-SubCell"/>
</dbReference>
<comment type="subcellular location">
    <subcellularLocation>
        <location evidence="1">Cell outer membrane</location>
        <topology evidence="1">Lipid-anchor</topology>
    </subcellularLocation>
</comment>
<evidence type="ECO:0000313" key="8">
    <source>
        <dbReference type="Proteomes" id="UP000467214"/>
    </source>
</evidence>
<dbReference type="InterPro" id="IPR032831">
    <property type="entry name" value="LptM_cons"/>
</dbReference>
<evidence type="ECO:0000256" key="5">
    <source>
        <dbReference type="ARBA" id="ARBA00023237"/>
    </source>
</evidence>
<dbReference type="RefSeq" id="WP_124735513.1">
    <property type="nucleotide sequence ID" value="NZ_WSSB01000002.1"/>
</dbReference>
<evidence type="ECO:0000256" key="2">
    <source>
        <dbReference type="ARBA" id="ARBA00022729"/>
    </source>
</evidence>
<dbReference type="AlphaFoldDB" id="A0A845BNQ5"/>
<gene>
    <name evidence="7" type="ORF">GQF02_02920</name>
</gene>